<evidence type="ECO:0000313" key="1">
    <source>
        <dbReference type="EMBL" id="TQV91699.1"/>
    </source>
</evidence>
<reference evidence="1 2" key="1">
    <citation type="journal article" date="2019" name="Appl. Microbiol. Biotechnol.">
        <title>Genome sequence of Isaria javanica and comparative genome analysis insights into family S53 peptidase evolution in fungal entomopathogens.</title>
        <authorList>
            <person name="Lin R."/>
            <person name="Zhang X."/>
            <person name="Xin B."/>
            <person name="Zou M."/>
            <person name="Gao Y."/>
            <person name="Qin F."/>
            <person name="Hu Q."/>
            <person name="Xie B."/>
            <person name="Cheng X."/>
        </authorList>
    </citation>
    <scope>NUCLEOTIDE SEQUENCE [LARGE SCALE GENOMIC DNA]</scope>
    <source>
        <strain evidence="1 2">IJ1G</strain>
    </source>
</reference>
<proteinExistence type="predicted"/>
<keyword evidence="2" id="KW-1185">Reference proteome</keyword>
<sequence length="376" mass="43024">MPPVSRADRDAFISKLPLVDVIARRRSQFPVRYFPLHTPLTSTFSSTMHALLFCMSIDALLAMMEDPRLATAVCDSAGAFTSMSRDNYIDRESESFASWRATLQHPSSSLTARDRGVCVLTRRIIGAEPVPIVMEGTKGRDVALQLFFGRRFVSWLREIFRDEDGGAGKERAWNVLTLSPGVRAHFSSGRLALRPWLITGRPYRVHCTAHWMTPRGPIDASRHSFHRPDMATIEAMLPREGEAWQGENETDKEDWYREVDDPEWERGPQNTTGIYEQHRFRFMLPTYEDARRMFAVLTLRWTAAVVSCMAGVRPADNDEHCKYNDNGPATGLFRYVEPWRRYMDENPYRHWPPANDVDHDVPLQSVETESAGGEVE</sequence>
<comment type="caution">
    <text evidence="1">The sequence shown here is derived from an EMBL/GenBank/DDBJ whole genome shotgun (WGS) entry which is preliminary data.</text>
</comment>
<name>A0A545UQH4_9HYPO</name>
<accession>A0A545UQH4</accession>
<dbReference type="AlphaFoldDB" id="A0A545UQH4"/>
<dbReference type="EMBL" id="SPUK01000018">
    <property type="protein sequence ID" value="TQV91699.1"/>
    <property type="molecule type" value="Genomic_DNA"/>
</dbReference>
<dbReference type="Proteomes" id="UP000315783">
    <property type="component" value="Unassembled WGS sequence"/>
</dbReference>
<evidence type="ECO:0000313" key="2">
    <source>
        <dbReference type="Proteomes" id="UP000315783"/>
    </source>
</evidence>
<organism evidence="1 2">
    <name type="scientific">Cordyceps javanica</name>
    <dbReference type="NCBI Taxonomy" id="43265"/>
    <lineage>
        <taxon>Eukaryota</taxon>
        <taxon>Fungi</taxon>
        <taxon>Dikarya</taxon>
        <taxon>Ascomycota</taxon>
        <taxon>Pezizomycotina</taxon>
        <taxon>Sordariomycetes</taxon>
        <taxon>Hypocreomycetidae</taxon>
        <taxon>Hypocreales</taxon>
        <taxon>Cordycipitaceae</taxon>
        <taxon>Cordyceps</taxon>
    </lineage>
</organism>
<gene>
    <name evidence="1" type="ORF">IF1G_09765</name>
</gene>
<protein>
    <submittedName>
        <fullName evidence="1">Uncharacterized protein</fullName>
    </submittedName>
</protein>